<protein>
    <submittedName>
        <fullName evidence="1 3">Uncharacterized protein</fullName>
    </submittedName>
</protein>
<dbReference type="AlphaFoldDB" id="A0A090MXF8"/>
<evidence type="ECO:0000313" key="1">
    <source>
        <dbReference type="EMBL" id="CEF65359.1"/>
    </source>
</evidence>
<evidence type="ECO:0000313" key="3">
    <source>
        <dbReference type="WBParaSite" id="SRAE_2000004000.1"/>
    </source>
</evidence>
<evidence type="ECO:0000313" key="2">
    <source>
        <dbReference type="Proteomes" id="UP000035682"/>
    </source>
</evidence>
<gene>
    <name evidence="1 3 4" type="ORF">SRAE_2000004000</name>
</gene>
<sequence>MDIFLFVISLFLLFAILLSYTPFHGFIFEKRITEKKKSNREVRIDNENITPLSKIVPKFQAAKPDNISKLSDSVPWFPEGKPKKNLKYKIYVHKNGSSIENKKYNKNSKEKEYKIFEKNPSKLKKIEILKISK</sequence>
<dbReference type="RefSeq" id="XP_024504559.1">
    <property type="nucleotide sequence ID" value="XM_024650821.1"/>
</dbReference>
<proteinExistence type="predicted"/>
<dbReference type="WBParaSite" id="SRAE_2000004000.1">
    <property type="protein sequence ID" value="SRAE_2000004000.1"/>
    <property type="gene ID" value="WBGene00260229"/>
</dbReference>
<organism evidence="1">
    <name type="scientific">Strongyloides ratti</name>
    <name type="common">Parasitic roundworm</name>
    <dbReference type="NCBI Taxonomy" id="34506"/>
    <lineage>
        <taxon>Eukaryota</taxon>
        <taxon>Metazoa</taxon>
        <taxon>Ecdysozoa</taxon>
        <taxon>Nematoda</taxon>
        <taxon>Chromadorea</taxon>
        <taxon>Rhabditida</taxon>
        <taxon>Tylenchina</taxon>
        <taxon>Panagrolaimomorpha</taxon>
        <taxon>Strongyloidoidea</taxon>
        <taxon>Strongyloididae</taxon>
        <taxon>Strongyloides</taxon>
    </lineage>
</organism>
<dbReference type="EMBL" id="LN609529">
    <property type="protein sequence ID" value="CEF65359.1"/>
    <property type="molecule type" value="Genomic_DNA"/>
</dbReference>
<dbReference type="Proteomes" id="UP000035682">
    <property type="component" value="Unplaced"/>
</dbReference>
<keyword evidence="2" id="KW-1185">Reference proteome</keyword>
<reference evidence="1 2" key="1">
    <citation type="submission" date="2014-09" db="EMBL/GenBank/DDBJ databases">
        <authorList>
            <person name="Martin A.A."/>
        </authorList>
    </citation>
    <scope>NUCLEOTIDE SEQUENCE</scope>
    <source>
        <strain evidence="2">ED321</strain>
        <strain evidence="1">ED321 Heterogonic</strain>
    </source>
</reference>
<dbReference type="WormBase" id="SRAE_2000004000">
    <property type="protein sequence ID" value="SRP03411"/>
    <property type="gene ID" value="WBGene00260229"/>
</dbReference>
<reference evidence="3" key="2">
    <citation type="submission" date="2020-12" db="UniProtKB">
        <authorList>
            <consortium name="WormBaseParasite"/>
        </authorList>
    </citation>
    <scope>IDENTIFICATION</scope>
</reference>
<evidence type="ECO:0000313" key="4">
    <source>
        <dbReference type="WormBase" id="SRAE_2000004000"/>
    </source>
</evidence>
<name>A0A090MXF8_STRRB</name>
<accession>A0A090MXF8</accession>
<dbReference type="GeneID" id="36377723"/>
<dbReference type="CTD" id="36377723"/>